<name>A0ABT6WPS4_9ACTN</name>
<sequence>MVALGHRRGWVAEPEQDLVAVTDDDHVGEPDVTLRHTMIALGLTLAQLAPDKSSRARVFREHHQALVRAGHLGEAAASSREAVTLWRELAATDPDQHQPYIADAQYVLDAATQEAETSAGG</sequence>
<accession>A0ABT6WPS4</accession>
<organism evidence="1 2">
    <name type="scientific">Actinoplanes sandaracinus</name>
    <dbReference type="NCBI Taxonomy" id="3045177"/>
    <lineage>
        <taxon>Bacteria</taxon>
        <taxon>Bacillati</taxon>
        <taxon>Actinomycetota</taxon>
        <taxon>Actinomycetes</taxon>
        <taxon>Micromonosporales</taxon>
        <taxon>Micromonosporaceae</taxon>
        <taxon>Actinoplanes</taxon>
    </lineage>
</organism>
<protein>
    <recommendedName>
        <fullName evidence="3">Bacterial transcriptional activator domain-containing protein</fullName>
    </recommendedName>
</protein>
<keyword evidence="2" id="KW-1185">Reference proteome</keyword>
<dbReference type="EMBL" id="JASCTH010000016">
    <property type="protein sequence ID" value="MDI6101645.1"/>
    <property type="molecule type" value="Genomic_DNA"/>
</dbReference>
<evidence type="ECO:0008006" key="3">
    <source>
        <dbReference type="Google" id="ProtNLM"/>
    </source>
</evidence>
<evidence type="ECO:0000313" key="1">
    <source>
        <dbReference type="EMBL" id="MDI6101645.1"/>
    </source>
</evidence>
<dbReference type="Proteomes" id="UP001241758">
    <property type="component" value="Unassembled WGS sequence"/>
</dbReference>
<evidence type="ECO:0000313" key="2">
    <source>
        <dbReference type="Proteomes" id="UP001241758"/>
    </source>
</evidence>
<dbReference type="RefSeq" id="WP_282762621.1">
    <property type="nucleotide sequence ID" value="NZ_JASCTH010000016.1"/>
</dbReference>
<reference evidence="1 2" key="1">
    <citation type="submission" date="2023-05" db="EMBL/GenBank/DDBJ databases">
        <title>Actinoplanes sp. NEAU-A12 genome sequencing.</title>
        <authorList>
            <person name="Wang Z.-S."/>
        </authorList>
    </citation>
    <scope>NUCLEOTIDE SEQUENCE [LARGE SCALE GENOMIC DNA]</scope>
    <source>
        <strain evidence="1 2">NEAU-A12</strain>
    </source>
</reference>
<gene>
    <name evidence="1" type="ORF">QLQ12_23775</name>
</gene>
<comment type="caution">
    <text evidence="1">The sequence shown here is derived from an EMBL/GenBank/DDBJ whole genome shotgun (WGS) entry which is preliminary data.</text>
</comment>
<proteinExistence type="predicted"/>